<dbReference type="PANTHER" id="PTHR10434:SF40">
    <property type="entry name" value="1-ACYL-SN-GLYCEROL-3-PHOSPHATE ACYLTRANSFERASE"/>
    <property type="match status" value="1"/>
</dbReference>
<reference evidence="5" key="1">
    <citation type="submission" date="2018-12" db="EMBL/GenBank/DDBJ databases">
        <title>A new species of lactobacillus.</title>
        <authorList>
            <person name="Jian Y."/>
            <person name="Xin L."/>
            <person name="Hong Z.J."/>
            <person name="Ming L.Z."/>
            <person name="Hong X.Z."/>
        </authorList>
    </citation>
    <scope>NUCLEOTIDE SEQUENCE [LARGE SCALE GENOMIC DNA]</scope>
    <source>
        <strain evidence="5">HSLZ-75</strain>
    </source>
</reference>
<keyword evidence="1 4" id="KW-0808">Transferase</keyword>
<dbReference type="InterPro" id="IPR002123">
    <property type="entry name" value="Plipid/glycerol_acylTrfase"/>
</dbReference>
<name>A0A4P6ZKI2_9LACO</name>
<evidence type="ECO:0000313" key="5">
    <source>
        <dbReference type="Proteomes" id="UP000294321"/>
    </source>
</evidence>
<dbReference type="EMBL" id="CP034726">
    <property type="protein sequence ID" value="QBP17942.1"/>
    <property type="molecule type" value="Genomic_DNA"/>
</dbReference>
<dbReference type="GO" id="GO:0003841">
    <property type="term" value="F:1-acylglycerol-3-phosphate O-acyltransferase activity"/>
    <property type="evidence" value="ECO:0007669"/>
    <property type="project" value="TreeGrafter"/>
</dbReference>
<evidence type="ECO:0000256" key="2">
    <source>
        <dbReference type="ARBA" id="ARBA00023315"/>
    </source>
</evidence>
<dbReference type="SUPFAM" id="SSF69593">
    <property type="entry name" value="Glycerol-3-phosphate (1)-acyltransferase"/>
    <property type="match status" value="1"/>
</dbReference>
<organism evidence="4 5">
    <name type="scientific">Acetilactobacillus jinshanensis</name>
    <dbReference type="NCBI Taxonomy" id="1720083"/>
    <lineage>
        <taxon>Bacteria</taxon>
        <taxon>Bacillati</taxon>
        <taxon>Bacillota</taxon>
        <taxon>Bacilli</taxon>
        <taxon>Lactobacillales</taxon>
        <taxon>Lactobacillaceae</taxon>
        <taxon>Acetilactobacillus</taxon>
    </lineage>
</organism>
<dbReference type="GO" id="GO:0006654">
    <property type="term" value="P:phosphatidic acid biosynthetic process"/>
    <property type="evidence" value="ECO:0007669"/>
    <property type="project" value="TreeGrafter"/>
</dbReference>
<accession>A0A4P6ZKI2</accession>
<protein>
    <submittedName>
        <fullName evidence="4">1-acyl-sn-glycerol-3-phosphate acyltransferase</fullName>
    </submittedName>
</protein>
<dbReference type="OrthoDB" id="9803035at2"/>
<dbReference type="Proteomes" id="UP000294321">
    <property type="component" value="Chromosome"/>
</dbReference>
<gene>
    <name evidence="4" type="ORF">ELX58_01985</name>
</gene>
<dbReference type="PANTHER" id="PTHR10434">
    <property type="entry name" value="1-ACYL-SN-GLYCEROL-3-PHOSPHATE ACYLTRANSFERASE"/>
    <property type="match status" value="1"/>
</dbReference>
<proteinExistence type="predicted"/>
<feature type="domain" description="Phospholipid/glycerol acyltransferase" evidence="3">
    <location>
        <begin position="34"/>
        <end position="148"/>
    </location>
</feature>
<dbReference type="RefSeq" id="WP_133441487.1">
    <property type="nucleotide sequence ID" value="NZ_CP034726.1"/>
</dbReference>
<dbReference type="SMART" id="SM00563">
    <property type="entry name" value="PlsC"/>
    <property type="match status" value="1"/>
</dbReference>
<evidence type="ECO:0000256" key="1">
    <source>
        <dbReference type="ARBA" id="ARBA00022679"/>
    </source>
</evidence>
<dbReference type="KEGG" id="lji:ELX58_01985"/>
<dbReference type="CDD" id="cd07989">
    <property type="entry name" value="LPLAT_AGPAT-like"/>
    <property type="match status" value="1"/>
</dbReference>
<dbReference type="Pfam" id="PF01553">
    <property type="entry name" value="Acyltransferase"/>
    <property type="match status" value="1"/>
</dbReference>
<keyword evidence="5" id="KW-1185">Reference proteome</keyword>
<sequence length="215" mass="24126">MLYPFLRKLARSIVHLINGKIDVRNHELIPKGNYILIAPHRTWLDIIMLALAASPKGSPKDFGFLAKKELYKSKVLKYILTKCHGIPVNRENPGPSVIIRPVQLLKKTNLSFMIFPSGSRHSSKAKSGAALIAQLSGLPLEPAVYQGPLTLKQLFSSHRTTHVAFGKPIYVSRKLKLNSKAGQQAIDQKMQDAFNTLDKSLNPNFHYSDEYLKNK</sequence>
<keyword evidence="2 4" id="KW-0012">Acyltransferase</keyword>
<evidence type="ECO:0000259" key="3">
    <source>
        <dbReference type="SMART" id="SM00563"/>
    </source>
</evidence>
<dbReference type="AlphaFoldDB" id="A0A4P6ZKI2"/>
<evidence type="ECO:0000313" key="4">
    <source>
        <dbReference type="EMBL" id="QBP17942.1"/>
    </source>
</evidence>